<sequence>MPRRRFASDDNDYHKRRRVGEVRQHPHCHATDDRVPVPEDIETLPANAPPVSVVDSLVNESVHVQVVDDTVPDSQATGEPEPVSEEEQIDDTDDRPGCRLPAKYGLWSRSNIEEFFSRYQLLCPRPGCALSVLQPIVKEFQQIWLLTFSCPRGHRTTFNTGEMELVKG</sequence>
<evidence type="ECO:0000256" key="1">
    <source>
        <dbReference type="SAM" id="MobiDB-lite"/>
    </source>
</evidence>
<feature type="region of interest" description="Disordered" evidence="1">
    <location>
        <begin position="67"/>
        <end position="95"/>
    </location>
</feature>
<dbReference type="Proteomes" id="UP001633002">
    <property type="component" value="Unassembled WGS sequence"/>
</dbReference>
<gene>
    <name evidence="2" type="ORF">R1sor_013308</name>
</gene>
<feature type="compositionally biased region" description="Acidic residues" evidence="1">
    <location>
        <begin position="82"/>
        <end position="93"/>
    </location>
</feature>
<proteinExistence type="predicted"/>
<evidence type="ECO:0000313" key="3">
    <source>
        <dbReference type="Proteomes" id="UP001633002"/>
    </source>
</evidence>
<protein>
    <recommendedName>
        <fullName evidence="4">Transposase</fullName>
    </recommendedName>
</protein>
<evidence type="ECO:0008006" key="4">
    <source>
        <dbReference type="Google" id="ProtNLM"/>
    </source>
</evidence>
<dbReference type="AlphaFoldDB" id="A0ABD3H8Z8"/>
<reference evidence="2 3" key="1">
    <citation type="submission" date="2024-09" db="EMBL/GenBank/DDBJ databases">
        <title>Chromosome-scale assembly of Riccia sorocarpa.</title>
        <authorList>
            <person name="Paukszto L."/>
        </authorList>
    </citation>
    <scope>NUCLEOTIDE SEQUENCE [LARGE SCALE GENOMIC DNA]</scope>
    <source>
        <strain evidence="2">LP-2024</strain>
        <tissue evidence="2">Aerial parts of the thallus</tissue>
    </source>
</reference>
<keyword evidence="3" id="KW-1185">Reference proteome</keyword>
<evidence type="ECO:0000313" key="2">
    <source>
        <dbReference type="EMBL" id="KAL3686999.1"/>
    </source>
</evidence>
<dbReference type="EMBL" id="JBJQOH010000004">
    <property type="protein sequence ID" value="KAL3686999.1"/>
    <property type="molecule type" value="Genomic_DNA"/>
</dbReference>
<comment type="caution">
    <text evidence="2">The sequence shown here is derived from an EMBL/GenBank/DDBJ whole genome shotgun (WGS) entry which is preliminary data.</text>
</comment>
<name>A0ABD3H8Z8_9MARC</name>
<accession>A0ABD3H8Z8</accession>
<feature type="region of interest" description="Disordered" evidence="1">
    <location>
        <begin position="1"/>
        <end position="35"/>
    </location>
</feature>
<organism evidence="2 3">
    <name type="scientific">Riccia sorocarpa</name>
    <dbReference type="NCBI Taxonomy" id="122646"/>
    <lineage>
        <taxon>Eukaryota</taxon>
        <taxon>Viridiplantae</taxon>
        <taxon>Streptophyta</taxon>
        <taxon>Embryophyta</taxon>
        <taxon>Marchantiophyta</taxon>
        <taxon>Marchantiopsida</taxon>
        <taxon>Marchantiidae</taxon>
        <taxon>Marchantiales</taxon>
        <taxon>Ricciaceae</taxon>
        <taxon>Riccia</taxon>
    </lineage>
</organism>